<sequence length="441" mass="48037">MDWALLFRDDRFEGGARRPDDNRNAFQIDQDRIVFSRPFRRLQKKTQVHPLPTNAHVRNRLVHTLEVASVGRSLGFATGTALREAGVDFGRTPDDLGYLVQATCLAHDIGNPPFGHAGEEVIAEWMAGFLARSGSLGLDPDLAHFDGNAQGFRILTRADGYRQRGGMKLTLATLAAFLKYPWDAGDPRAARGGRPGVKFGHFATEAAAFAAVWQAAGLAGENPRHPAVWLMEAADDIVYSLADLEDAVELGMIGYGEYRDLVAPCCTSTRSLEAEETVPQRIAYLRARAIGTLIEACKDAFLANREAILAGAVPPRQGLLDLCDGAGRPHAAALAAIKAHNARVIYFHPRKIEFEIGAQDVLGKALDVFVPACLAFVRSGGDRAGLTHRQRQVLSLMQDYEPRADFSPSENIRCAIDFVAGMTDDYASYLAARLRGLDPAL</sequence>
<reference evidence="4" key="1">
    <citation type="submission" date="2018-05" db="EMBL/GenBank/DDBJ databases">
        <authorList>
            <person name="Du Z."/>
            <person name="Wang X."/>
        </authorList>
    </citation>
    <scope>NUCLEOTIDE SEQUENCE [LARGE SCALE GENOMIC DNA]</scope>
    <source>
        <strain evidence="4">CQN31</strain>
    </source>
</reference>
<dbReference type="RefSeq" id="WP_109871892.1">
    <property type="nucleotide sequence ID" value="NZ_QGNA01000004.1"/>
</dbReference>
<evidence type="ECO:0000256" key="1">
    <source>
        <dbReference type="ARBA" id="ARBA00022801"/>
    </source>
</evidence>
<dbReference type="SUPFAM" id="SSF109604">
    <property type="entry name" value="HD-domain/PDEase-like"/>
    <property type="match status" value="1"/>
</dbReference>
<comment type="caution">
    <text evidence="3">The sequence shown here is derived from an EMBL/GenBank/DDBJ whole genome shotgun (WGS) entry which is preliminary data.</text>
</comment>
<dbReference type="PROSITE" id="PS51831">
    <property type="entry name" value="HD"/>
    <property type="match status" value="1"/>
</dbReference>
<dbReference type="AlphaFoldDB" id="A0A317F9S9"/>
<keyword evidence="4" id="KW-1185">Reference proteome</keyword>
<dbReference type="Gene3D" id="1.10.3210.10">
    <property type="entry name" value="Hypothetical protein af1432"/>
    <property type="match status" value="1"/>
</dbReference>
<dbReference type="Proteomes" id="UP000245765">
    <property type="component" value="Unassembled WGS sequence"/>
</dbReference>
<dbReference type="SMART" id="SM00471">
    <property type="entry name" value="HDc"/>
    <property type="match status" value="1"/>
</dbReference>
<accession>A0A317F9S9</accession>
<keyword evidence="1 3" id="KW-0378">Hydrolase</keyword>
<dbReference type="InterPro" id="IPR027432">
    <property type="entry name" value="dGTP_triphosphohydrolase_C"/>
</dbReference>
<dbReference type="InterPro" id="IPR006674">
    <property type="entry name" value="HD_domain"/>
</dbReference>
<dbReference type="NCBIfam" id="TIGR01353">
    <property type="entry name" value="dGTP_triPase"/>
    <property type="match status" value="1"/>
</dbReference>
<evidence type="ECO:0000259" key="2">
    <source>
        <dbReference type="PROSITE" id="PS51831"/>
    </source>
</evidence>
<dbReference type="Gene3D" id="1.10.3550.10">
    <property type="entry name" value="eoxyguanosinetriphosphate triphosphohydrolase domain-like"/>
    <property type="match status" value="1"/>
</dbReference>
<dbReference type="InterPro" id="IPR023293">
    <property type="entry name" value="dGTP_triP_hydro_central_sf"/>
</dbReference>
<dbReference type="OrthoDB" id="9803619at2"/>
<dbReference type="Gene3D" id="1.10.3410.10">
    <property type="entry name" value="putative deoxyguanosinetriphosphate triphosphohydrolase like domain"/>
    <property type="match status" value="1"/>
</dbReference>
<feature type="domain" description="HD" evidence="2">
    <location>
        <begin position="60"/>
        <end position="240"/>
    </location>
</feature>
<dbReference type="GO" id="GO:0016793">
    <property type="term" value="F:triphosphoric monoester hydrolase activity"/>
    <property type="evidence" value="ECO:0007669"/>
    <property type="project" value="InterPro"/>
</dbReference>
<dbReference type="InterPro" id="IPR003607">
    <property type="entry name" value="HD/PDEase_dom"/>
</dbReference>
<proteinExistence type="predicted"/>
<dbReference type="EMBL" id="QGNA01000004">
    <property type="protein sequence ID" value="PWS35525.1"/>
    <property type="molecule type" value="Genomic_DNA"/>
</dbReference>
<organism evidence="3 4">
    <name type="scientific">Falsiroseomonas bella</name>
    <dbReference type="NCBI Taxonomy" id="2184016"/>
    <lineage>
        <taxon>Bacteria</taxon>
        <taxon>Pseudomonadati</taxon>
        <taxon>Pseudomonadota</taxon>
        <taxon>Alphaproteobacteria</taxon>
        <taxon>Acetobacterales</taxon>
        <taxon>Roseomonadaceae</taxon>
        <taxon>Falsiroseomonas</taxon>
    </lineage>
</organism>
<evidence type="ECO:0000313" key="3">
    <source>
        <dbReference type="EMBL" id="PWS35525.1"/>
    </source>
</evidence>
<dbReference type="InterPro" id="IPR006261">
    <property type="entry name" value="dGTPase"/>
</dbReference>
<evidence type="ECO:0000313" key="4">
    <source>
        <dbReference type="Proteomes" id="UP000245765"/>
    </source>
</evidence>
<name>A0A317F9S9_9PROT</name>
<gene>
    <name evidence="3" type="ORF">DFH01_18155</name>
</gene>
<protein>
    <submittedName>
        <fullName evidence="3">Deoxyguanosinetriphosphate triphosphohydrolase</fullName>
    </submittedName>
</protein>